<dbReference type="Gene3D" id="3.50.50.100">
    <property type="match status" value="1"/>
</dbReference>
<evidence type="ECO:0000313" key="7">
    <source>
        <dbReference type="EMBL" id="MFC7405149.1"/>
    </source>
</evidence>
<comment type="similarity">
    <text evidence="2">Belongs to the NADH dehydrogenase family.</text>
</comment>
<sequence>MTLNDPRKDPRTDPLQILVLGAGYAGVLTAQRLAKRLHAEEVVVTVVSAFEEFVERPRLHQIAAWQRVPRLALADLFAGLPVRRRTALVAAIDTAHRRVVLADGTHLAYDTLVVGLGSQIDAARTPGAAEHAVVLTDAAAAEGAAARTAALAKARGTVVVCGGGLTGIEIAAELAETWPDLTVRLVSSAEAGGWLSARGRAYLGTTLDRLGVERVRGRVARVEAGVVHLEDGTALTCDEVYWAGGFRASPLVAEAGLAVDRAGRAVVDRTLRSVSHPEVFVVGDAAAVPGPWGDALAMGCRTGTFTGPTAAERIVADLTGRESRPLRFRYLHECLSLGRRQGLVQLLDAEGRPHERILTGRLAMAYKDATLNGAKVLFRHPAPVLRKRATARTARTRLAA</sequence>
<evidence type="ECO:0000313" key="8">
    <source>
        <dbReference type="Proteomes" id="UP001596455"/>
    </source>
</evidence>
<feature type="domain" description="FAD/NAD(P)-binding" evidence="6">
    <location>
        <begin position="16"/>
        <end position="299"/>
    </location>
</feature>
<dbReference type="RefSeq" id="WP_382393217.1">
    <property type="nucleotide sequence ID" value="NZ_JBHTCQ010000001.1"/>
</dbReference>
<keyword evidence="4" id="KW-0274">FAD</keyword>
<dbReference type="EC" id="1.6.5.-" evidence="7"/>
<dbReference type="PRINTS" id="PR00411">
    <property type="entry name" value="PNDRDTASEI"/>
</dbReference>
<dbReference type="EMBL" id="JBHTCQ010000001">
    <property type="protein sequence ID" value="MFC7405149.1"/>
    <property type="molecule type" value="Genomic_DNA"/>
</dbReference>
<evidence type="ECO:0000259" key="6">
    <source>
        <dbReference type="Pfam" id="PF07992"/>
    </source>
</evidence>
<dbReference type="PANTHER" id="PTHR42913:SF3">
    <property type="entry name" value="64 KDA MITOCHONDRIAL NADH DEHYDROGENASE (EUROFUNG)"/>
    <property type="match status" value="1"/>
</dbReference>
<evidence type="ECO:0000256" key="2">
    <source>
        <dbReference type="ARBA" id="ARBA00005272"/>
    </source>
</evidence>
<evidence type="ECO:0000256" key="4">
    <source>
        <dbReference type="ARBA" id="ARBA00022827"/>
    </source>
</evidence>
<dbReference type="Pfam" id="PF07992">
    <property type="entry name" value="Pyr_redox_2"/>
    <property type="match status" value="1"/>
</dbReference>
<gene>
    <name evidence="7" type="ORF">ACFQQL_08515</name>
</gene>
<dbReference type="InterPro" id="IPR051169">
    <property type="entry name" value="NADH-Q_oxidoreductase"/>
</dbReference>
<dbReference type="InterPro" id="IPR036188">
    <property type="entry name" value="FAD/NAD-bd_sf"/>
</dbReference>
<dbReference type="PRINTS" id="PR00368">
    <property type="entry name" value="FADPNR"/>
</dbReference>
<proteinExistence type="inferred from homology"/>
<organism evidence="7 8">
    <name type="scientific">Georgenia alba</name>
    <dbReference type="NCBI Taxonomy" id="2233858"/>
    <lineage>
        <taxon>Bacteria</taxon>
        <taxon>Bacillati</taxon>
        <taxon>Actinomycetota</taxon>
        <taxon>Actinomycetes</taxon>
        <taxon>Micrococcales</taxon>
        <taxon>Bogoriellaceae</taxon>
        <taxon>Georgenia</taxon>
    </lineage>
</organism>
<keyword evidence="3" id="KW-0285">Flavoprotein</keyword>
<dbReference type="InterPro" id="IPR023753">
    <property type="entry name" value="FAD/NAD-binding_dom"/>
</dbReference>
<evidence type="ECO:0000256" key="1">
    <source>
        <dbReference type="ARBA" id="ARBA00001974"/>
    </source>
</evidence>
<evidence type="ECO:0000256" key="3">
    <source>
        <dbReference type="ARBA" id="ARBA00022630"/>
    </source>
</evidence>
<evidence type="ECO:0000256" key="5">
    <source>
        <dbReference type="ARBA" id="ARBA00023002"/>
    </source>
</evidence>
<comment type="caution">
    <text evidence="7">The sequence shown here is derived from an EMBL/GenBank/DDBJ whole genome shotgun (WGS) entry which is preliminary data.</text>
</comment>
<dbReference type="SUPFAM" id="SSF51905">
    <property type="entry name" value="FAD/NAD(P)-binding domain"/>
    <property type="match status" value="1"/>
</dbReference>
<dbReference type="PANTHER" id="PTHR42913">
    <property type="entry name" value="APOPTOSIS-INDUCING FACTOR 1"/>
    <property type="match status" value="1"/>
</dbReference>
<dbReference type="GO" id="GO:0016491">
    <property type="term" value="F:oxidoreductase activity"/>
    <property type="evidence" value="ECO:0007669"/>
    <property type="project" value="UniProtKB-KW"/>
</dbReference>
<keyword evidence="5 7" id="KW-0560">Oxidoreductase</keyword>
<name>A0ABW2Q7W9_9MICO</name>
<protein>
    <submittedName>
        <fullName evidence="7">NAD(P)/FAD-dependent oxidoreductase</fullName>
        <ecNumber evidence="7">1.6.5.-</ecNumber>
    </submittedName>
</protein>
<comment type="cofactor">
    <cofactor evidence="1">
        <name>FAD</name>
        <dbReference type="ChEBI" id="CHEBI:57692"/>
    </cofactor>
</comment>
<accession>A0ABW2Q7W9</accession>
<reference evidence="8" key="1">
    <citation type="journal article" date="2019" name="Int. J. Syst. Evol. Microbiol.">
        <title>The Global Catalogue of Microorganisms (GCM) 10K type strain sequencing project: providing services to taxonomists for standard genome sequencing and annotation.</title>
        <authorList>
            <consortium name="The Broad Institute Genomics Platform"/>
            <consortium name="The Broad Institute Genome Sequencing Center for Infectious Disease"/>
            <person name="Wu L."/>
            <person name="Ma J."/>
        </authorList>
    </citation>
    <scope>NUCLEOTIDE SEQUENCE [LARGE SCALE GENOMIC DNA]</scope>
    <source>
        <strain evidence="8">JCM 1490</strain>
    </source>
</reference>
<dbReference type="Proteomes" id="UP001596455">
    <property type="component" value="Unassembled WGS sequence"/>
</dbReference>
<keyword evidence="8" id="KW-1185">Reference proteome</keyword>